<accession>A0A2M9ZCA2</accession>
<dbReference type="InterPro" id="IPR029058">
    <property type="entry name" value="AB_hydrolase_fold"/>
</dbReference>
<reference evidence="2 3" key="1">
    <citation type="submission" date="2017-07" db="EMBL/GenBank/DDBJ databases">
        <title>Leptospira spp. isolated from tropical soils.</title>
        <authorList>
            <person name="Thibeaux R."/>
            <person name="Iraola G."/>
            <person name="Ferres I."/>
            <person name="Bierque E."/>
            <person name="Girault D."/>
            <person name="Soupe-Gilbert M.-E."/>
            <person name="Picardeau M."/>
            <person name="Goarant C."/>
        </authorList>
    </citation>
    <scope>NUCLEOTIDE SEQUENCE [LARGE SCALE GENOMIC DNA]</scope>
    <source>
        <strain evidence="2 3">FH2-C-A2</strain>
    </source>
</reference>
<proteinExistence type="predicted"/>
<dbReference type="SUPFAM" id="SSF53474">
    <property type="entry name" value="alpha/beta-Hydrolases"/>
    <property type="match status" value="1"/>
</dbReference>
<dbReference type="Proteomes" id="UP000231912">
    <property type="component" value="Unassembled WGS sequence"/>
</dbReference>
<dbReference type="GO" id="GO:0016787">
    <property type="term" value="F:hydrolase activity"/>
    <property type="evidence" value="ECO:0007669"/>
    <property type="project" value="UniProtKB-KW"/>
</dbReference>
<gene>
    <name evidence="2" type="ORF">CH371_09655</name>
</gene>
<keyword evidence="2" id="KW-0378">Hydrolase</keyword>
<dbReference type="PANTHER" id="PTHR43329">
    <property type="entry name" value="EPOXIDE HYDROLASE"/>
    <property type="match status" value="1"/>
</dbReference>
<protein>
    <submittedName>
        <fullName evidence="2">Alpha/beta hydrolase</fullName>
    </submittedName>
</protein>
<dbReference type="AlphaFoldDB" id="A0A2M9ZCA2"/>
<feature type="domain" description="AB hydrolase-1" evidence="1">
    <location>
        <begin position="2"/>
        <end position="271"/>
    </location>
</feature>
<evidence type="ECO:0000259" key="1">
    <source>
        <dbReference type="Pfam" id="PF12697"/>
    </source>
</evidence>
<dbReference type="EMBL" id="NPDT01000003">
    <property type="protein sequence ID" value="PJZ66076.1"/>
    <property type="molecule type" value="Genomic_DNA"/>
</dbReference>
<dbReference type="InterPro" id="IPR000073">
    <property type="entry name" value="AB_hydrolase_1"/>
</dbReference>
<evidence type="ECO:0000313" key="2">
    <source>
        <dbReference type="EMBL" id="PJZ66076.1"/>
    </source>
</evidence>
<name>A0A2M9ZCA2_9LEPT</name>
<sequence length="277" mass="32051">MFLHGGPGTAQIFFSRKPQKKLEERFIVVNWDQRGAGKSYSKSLQRSDMTIGAFLHDTEELIEYLIKRFNRQKIFLIGHSWGSILGIKLASARPDLLFAYIGIGQVVDMIKGETISYNYTLRKATESDNDKAILELRKIGPPPYSDLDSAGIQRKWLSRFNGIMRKGNIYKTIFTNMTLCDISIPYIIKFVKGIVFSLQSLENEQMGVNIMREIRKLDIPIYFCEGKYDYTVPFELVEEYLKILKAPQKKIVWFENSGHLPNFEESEEFNEFCISLL</sequence>
<organism evidence="2 3">
    <name type="scientific">Leptospira wolffii</name>
    <dbReference type="NCBI Taxonomy" id="409998"/>
    <lineage>
        <taxon>Bacteria</taxon>
        <taxon>Pseudomonadati</taxon>
        <taxon>Spirochaetota</taxon>
        <taxon>Spirochaetia</taxon>
        <taxon>Leptospirales</taxon>
        <taxon>Leptospiraceae</taxon>
        <taxon>Leptospira</taxon>
    </lineage>
</organism>
<dbReference type="Gene3D" id="3.40.50.1820">
    <property type="entry name" value="alpha/beta hydrolase"/>
    <property type="match status" value="1"/>
</dbReference>
<evidence type="ECO:0000313" key="3">
    <source>
        <dbReference type="Proteomes" id="UP000231912"/>
    </source>
</evidence>
<dbReference type="Pfam" id="PF12697">
    <property type="entry name" value="Abhydrolase_6"/>
    <property type="match status" value="1"/>
</dbReference>
<comment type="caution">
    <text evidence="2">The sequence shown here is derived from an EMBL/GenBank/DDBJ whole genome shotgun (WGS) entry which is preliminary data.</text>
</comment>